<dbReference type="Proteomes" id="UP000199657">
    <property type="component" value="Unassembled WGS sequence"/>
</dbReference>
<feature type="transmembrane region" description="Helical" evidence="9">
    <location>
        <begin position="12"/>
        <end position="32"/>
    </location>
</feature>
<comment type="similarity">
    <text evidence="8">Belongs to the binding-protein-dependent transport system permease family. LivHM subfamily.</text>
</comment>
<organism evidence="10 11">
    <name type="scientific">Aquisalimonas asiatica</name>
    <dbReference type="NCBI Taxonomy" id="406100"/>
    <lineage>
        <taxon>Bacteria</taxon>
        <taxon>Pseudomonadati</taxon>
        <taxon>Pseudomonadota</taxon>
        <taxon>Gammaproteobacteria</taxon>
        <taxon>Chromatiales</taxon>
        <taxon>Ectothiorhodospiraceae</taxon>
        <taxon>Aquisalimonas</taxon>
    </lineage>
</organism>
<evidence type="ECO:0000256" key="6">
    <source>
        <dbReference type="ARBA" id="ARBA00022989"/>
    </source>
</evidence>
<keyword evidence="6 9" id="KW-1133">Transmembrane helix</keyword>
<comment type="subcellular location">
    <subcellularLocation>
        <location evidence="1">Cell inner membrane</location>
        <topology evidence="1">Multi-pass membrane protein</topology>
    </subcellularLocation>
</comment>
<dbReference type="InterPro" id="IPR052157">
    <property type="entry name" value="BCAA_transport_permease"/>
</dbReference>
<evidence type="ECO:0000256" key="9">
    <source>
        <dbReference type="SAM" id="Phobius"/>
    </source>
</evidence>
<dbReference type="GO" id="GO:0005886">
    <property type="term" value="C:plasma membrane"/>
    <property type="evidence" value="ECO:0007669"/>
    <property type="project" value="UniProtKB-SubCell"/>
</dbReference>
<dbReference type="InterPro" id="IPR037294">
    <property type="entry name" value="ABC_BtuC-like"/>
</dbReference>
<dbReference type="InterPro" id="IPR001851">
    <property type="entry name" value="ABC_transp_permease"/>
</dbReference>
<protein>
    <submittedName>
        <fullName evidence="10">Amino acid/amide ABC transporter membrane protein 1, HAAT family</fullName>
    </submittedName>
</protein>
<feature type="transmembrane region" description="Helical" evidence="9">
    <location>
        <begin position="265"/>
        <end position="283"/>
    </location>
</feature>
<feature type="transmembrane region" description="Helical" evidence="9">
    <location>
        <begin position="44"/>
        <end position="72"/>
    </location>
</feature>
<evidence type="ECO:0000256" key="8">
    <source>
        <dbReference type="ARBA" id="ARBA00037998"/>
    </source>
</evidence>
<dbReference type="CDD" id="cd06582">
    <property type="entry name" value="TM_PBP1_LivH_like"/>
    <property type="match status" value="1"/>
</dbReference>
<evidence type="ECO:0000256" key="3">
    <source>
        <dbReference type="ARBA" id="ARBA00022475"/>
    </source>
</evidence>
<evidence type="ECO:0000256" key="2">
    <source>
        <dbReference type="ARBA" id="ARBA00022448"/>
    </source>
</evidence>
<name>A0A1H8RJL4_9GAMM</name>
<feature type="transmembrane region" description="Helical" evidence="9">
    <location>
        <begin position="93"/>
        <end position="117"/>
    </location>
</feature>
<sequence>MSFIVQNFLSGLAMGGVYALVALGFYIMWSAARAANFAHGDTVMLGGVLAITAVSFGFALPLAMLVAVVLCIGYSLIVERIGVRPFAQHHGSIGWILCTIAIGIMLETFVTVTFGSYSQPLASPGVDTIVRVLGAGVYPQQLFIIAFVIVFVLALEAFYRRTQLGRALKAVAFNREASGLMGINVRRITAFAFGLAGLLGGLAGVLVGPITSVSATMGLLLGLKGFVIFIMAGLSSAYGVVAVGLAVGVIEQFIHAYSSSTMREIVTFSLAIAVLLLFPQGLFGRKEVAKV</sequence>
<dbReference type="Pfam" id="PF02653">
    <property type="entry name" value="BPD_transp_2"/>
    <property type="match status" value="1"/>
</dbReference>
<dbReference type="RefSeq" id="WP_091640519.1">
    <property type="nucleotide sequence ID" value="NZ_FOEG01000002.1"/>
</dbReference>
<feature type="transmembrane region" description="Helical" evidence="9">
    <location>
        <begin position="137"/>
        <end position="159"/>
    </location>
</feature>
<dbReference type="EMBL" id="FOEG01000002">
    <property type="protein sequence ID" value="SEO66163.1"/>
    <property type="molecule type" value="Genomic_DNA"/>
</dbReference>
<evidence type="ECO:0000256" key="7">
    <source>
        <dbReference type="ARBA" id="ARBA00023136"/>
    </source>
</evidence>
<dbReference type="PANTHER" id="PTHR11795">
    <property type="entry name" value="BRANCHED-CHAIN AMINO ACID TRANSPORT SYSTEM PERMEASE PROTEIN LIVH"/>
    <property type="match status" value="1"/>
</dbReference>
<dbReference type="OrthoDB" id="9807115at2"/>
<gene>
    <name evidence="10" type="ORF">SAMN04488052_10246</name>
</gene>
<accession>A0A1H8RJL4</accession>
<dbReference type="PANTHER" id="PTHR11795:SF445">
    <property type="entry name" value="AMINO ACID ABC TRANSPORTER PERMEASE PROTEIN"/>
    <property type="match status" value="1"/>
</dbReference>
<evidence type="ECO:0000313" key="11">
    <source>
        <dbReference type="Proteomes" id="UP000199657"/>
    </source>
</evidence>
<keyword evidence="4 9" id="KW-0812">Transmembrane</keyword>
<keyword evidence="3" id="KW-1003">Cell membrane</keyword>
<proteinExistence type="inferred from homology"/>
<feature type="transmembrane region" description="Helical" evidence="9">
    <location>
        <begin position="188"/>
        <end position="207"/>
    </location>
</feature>
<keyword evidence="2" id="KW-0813">Transport</keyword>
<keyword evidence="11" id="KW-1185">Reference proteome</keyword>
<feature type="transmembrane region" description="Helical" evidence="9">
    <location>
        <begin position="227"/>
        <end position="253"/>
    </location>
</feature>
<evidence type="ECO:0000256" key="1">
    <source>
        <dbReference type="ARBA" id="ARBA00004429"/>
    </source>
</evidence>
<reference evidence="10 11" key="1">
    <citation type="submission" date="2016-10" db="EMBL/GenBank/DDBJ databases">
        <authorList>
            <person name="de Groot N.N."/>
        </authorList>
    </citation>
    <scope>NUCLEOTIDE SEQUENCE [LARGE SCALE GENOMIC DNA]</scope>
    <source>
        <strain evidence="10 11">CGMCC 1.6291</strain>
    </source>
</reference>
<dbReference type="AlphaFoldDB" id="A0A1H8RJL4"/>
<keyword evidence="5" id="KW-0029">Amino-acid transport</keyword>
<evidence type="ECO:0000313" key="10">
    <source>
        <dbReference type="EMBL" id="SEO66163.1"/>
    </source>
</evidence>
<evidence type="ECO:0000256" key="5">
    <source>
        <dbReference type="ARBA" id="ARBA00022970"/>
    </source>
</evidence>
<dbReference type="Gene3D" id="1.10.3470.10">
    <property type="entry name" value="ABC transporter involved in vitamin B12 uptake, BtuC"/>
    <property type="match status" value="1"/>
</dbReference>
<dbReference type="GO" id="GO:0022857">
    <property type="term" value="F:transmembrane transporter activity"/>
    <property type="evidence" value="ECO:0007669"/>
    <property type="project" value="InterPro"/>
</dbReference>
<evidence type="ECO:0000256" key="4">
    <source>
        <dbReference type="ARBA" id="ARBA00022692"/>
    </source>
</evidence>
<keyword evidence="7 9" id="KW-0472">Membrane</keyword>
<dbReference type="GO" id="GO:0006865">
    <property type="term" value="P:amino acid transport"/>
    <property type="evidence" value="ECO:0007669"/>
    <property type="project" value="UniProtKB-KW"/>
</dbReference>
<dbReference type="STRING" id="406100.SAMN04488052_10246"/>